<dbReference type="Pfam" id="PF25019">
    <property type="entry name" value="LRR_R13L1-DRL21"/>
    <property type="match status" value="1"/>
</dbReference>
<dbReference type="AlphaFoldDB" id="A0A9Q0WC29"/>
<dbReference type="PANTHER" id="PTHR47186">
    <property type="entry name" value="LEUCINE-RICH REPEAT-CONTAINING PROTEIN 57"/>
    <property type="match status" value="1"/>
</dbReference>
<dbReference type="Gene3D" id="3.80.10.10">
    <property type="entry name" value="Ribonuclease Inhibitor"/>
    <property type="match status" value="2"/>
</dbReference>
<dbReference type="EMBL" id="JAPFFM010000004">
    <property type="protein sequence ID" value="KAJ6764540.1"/>
    <property type="molecule type" value="Genomic_DNA"/>
</dbReference>
<dbReference type="SUPFAM" id="SSF52058">
    <property type="entry name" value="L domain-like"/>
    <property type="match status" value="2"/>
</dbReference>
<dbReference type="PANTHER" id="PTHR47186:SF30">
    <property type="entry name" value="EF-HAND DOMAIN-CONTAINING PROTEIN"/>
    <property type="match status" value="1"/>
</dbReference>
<gene>
    <name evidence="2" type="ORF">OIU74_023430</name>
</gene>
<protein>
    <recommendedName>
        <fullName evidence="1">R13L1/DRL21-like LRR repeat region domain-containing protein</fullName>
    </recommendedName>
</protein>
<accession>A0A9Q0WC29</accession>
<evidence type="ECO:0000313" key="2">
    <source>
        <dbReference type="EMBL" id="KAJ6764540.1"/>
    </source>
</evidence>
<feature type="domain" description="R13L1/DRL21-like LRR repeat region" evidence="1">
    <location>
        <begin position="32"/>
        <end position="146"/>
    </location>
</feature>
<dbReference type="InterPro" id="IPR032675">
    <property type="entry name" value="LRR_dom_sf"/>
</dbReference>
<organism evidence="2 3">
    <name type="scientific">Salix koriyanagi</name>
    <dbReference type="NCBI Taxonomy" id="2511006"/>
    <lineage>
        <taxon>Eukaryota</taxon>
        <taxon>Viridiplantae</taxon>
        <taxon>Streptophyta</taxon>
        <taxon>Embryophyta</taxon>
        <taxon>Tracheophyta</taxon>
        <taxon>Spermatophyta</taxon>
        <taxon>Magnoliopsida</taxon>
        <taxon>eudicotyledons</taxon>
        <taxon>Gunneridae</taxon>
        <taxon>Pentapetalae</taxon>
        <taxon>rosids</taxon>
        <taxon>fabids</taxon>
        <taxon>Malpighiales</taxon>
        <taxon>Salicaceae</taxon>
        <taxon>Saliceae</taxon>
        <taxon>Salix</taxon>
    </lineage>
</organism>
<name>A0A9Q0WC29_9ROSI</name>
<proteinExistence type="predicted"/>
<keyword evidence="3" id="KW-1185">Reference proteome</keyword>
<sequence length="434" mass="48988">MPKGIERLTCLRTLDCFIVCGGGENESKAANLRELKNLDHIGGSLLIKNLRGGGIEDAAEAPLKNKKRLLCLDLYFNHNHEDDNLIEVLQPPSDLERLYISGYGGIVLPNWMMALTRLQELRLYDCGNLEVLPPLGRLPNLEILLLLKVGVRRLDGGFLGIEEVENANINEGEIARVTAFPKLRRLVISTLRELEEWDGIERRVGEEDATTALMFIIMPQLQYLSLNNCSLLRALPDYVLAASLQELRLKDCGNLEVLPPLGRLPNLERLDLMNVGVRRLDGGFVASLQELELYSCRNLEVLPPLGRLPNLESLRLQWLPVRRLDAGFLGIGEVENANINEGEIARVTAFPKLKTLWIRNLSELEEWDGIERRVGEEDATTTSIFIIMPQLQYLQIFNCPLLRALPDYVLAAPLQELRISDCPNLSKRYGKEEK</sequence>
<evidence type="ECO:0000259" key="1">
    <source>
        <dbReference type="Pfam" id="PF25019"/>
    </source>
</evidence>
<evidence type="ECO:0000313" key="3">
    <source>
        <dbReference type="Proteomes" id="UP001151752"/>
    </source>
</evidence>
<feature type="non-terminal residue" evidence="2">
    <location>
        <position position="434"/>
    </location>
</feature>
<reference evidence="2" key="1">
    <citation type="submission" date="2022-11" db="EMBL/GenBank/DDBJ databases">
        <authorList>
            <person name="Hyden B.L."/>
            <person name="Feng K."/>
            <person name="Yates T."/>
            <person name="Jawdy S."/>
            <person name="Smart L.B."/>
            <person name="Muchero W."/>
        </authorList>
    </citation>
    <scope>NUCLEOTIDE SEQUENCE</scope>
    <source>
        <tissue evidence="2">Shoot tip</tissue>
    </source>
</reference>
<comment type="caution">
    <text evidence="2">The sequence shown here is derived from an EMBL/GenBank/DDBJ whole genome shotgun (WGS) entry which is preliminary data.</text>
</comment>
<dbReference type="InterPro" id="IPR056789">
    <property type="entry name" value="LRR_R13L1-DRL21"/>
</dbReference>
<dbReference type="Proteomes" id="UP001151752">
    <property type="component" value="Chromosome 12"/>
</dbReference>
<reference evidence="2" key="2">
    <citation type="journal article" date="2023" name="Int. J. Mol. Sci.">
        <title>De Novo Assembly and Annotation of 11 Diverse Shrub Willow (Salix) Genomes Reveals Novel Gene Organization in Sex-Linked Regions.</title>
        <authorList>
            <person name="Hyden B."/>
            <person name="Feng K."/>
            <person name="Yates T.B."/>
            <person name="Jawdy S."/>
            <person name="Cereghino C."/>
            <person name="Smart L.B."/>
            <person name="Muchero W."/>
        </authorList>
    </citation>
    <scope>NUCLEOTIDE SEQUENCE</scope>
    <source>
        <tissue evidence="2">Shoot tip</tissue>
    </source>
</reference>